<dbReference type="OrthoDB" id="544608at2759"/>
<evidence type="ECO:0000259" key="2">
    <source>
        <dbReference type="Pfam" id="PF13472"/>
    </source>
</evidence>
<dbReference type="RefSeq" id="XP_018282659.1">
    <property type="nucleotide sequence ID" value="XM_018421744.1"/>
</dbReference>
<dbReference type="Gene3D" id="3.40.50.1110">
    <property type="entry name" value="SGNH hydrolase"/>
    <property type="match status" value="1"/>
</dbReference>
<sequence>MVAVGRTPALVAGLLSLTAISLLLLTHYESVPSVVLNPFFAPDSFHVSGDRECVADIAPLRDTFASNWGVPLRTSLVRAGTGARVRRAMERLRKERRITIGVLGGSITFGHGLHNEDKRYAQLVQEGLAAAFPDAEIVVQNGAVPATGTDYFAACYKHHVPADADLFILEGAVNDLMVQANTDASVHQDVITDTETLVRELLKGGAAVMMLSTWGMTNGYMNGADQHSTVAEYYDVPRISTRAALYQYIQAHPDAAEEIFVHGDLGHYNAHGHRFMAEAILDHLLEQACKPSYTPPYAALHGAELSAQLDPFALPPLRIRQRLGDPPLADPDAFCKSSNVQLPDGTWQLEGETVEGHPPFEKIVWHDKHYWAAEEIGARVIFPDVEVSGGFLGLYYLRSGSMGLGNLRCWADGNEGAAKLLIGHWGYVSVGSVGAVATGLAPGKHTLTCEVDKTTHAQPGDHVEGSMHKTRIIAVIAS</sequence>
<dbReference type="CDD" id="cd00229">
    <property type="entry name" value="SGNH_hydrolase"/>
    <property type="match status" value="1"/>
</dbReference>
<dbReference type="Proteomes" id="UP000053611">
    <property type="component" value="Unassembled WGS sequence"/>
</dbReference>
<dbReference type="PANTHER" id="PTHR34407">
    <property type="entry name" value="EXPRESSED PROTEIN"/>
    <property type="match status" value="1"/>
</dbReference>
<dbReference type="InterPro" id="IPR036514">
    <property type="entry name" value="SGNH_hydro_sf"/>
</dbReference>
<dbReference type="InterPro" id="IPR013830">
    <property type="entry name" value="SGNH_hydro"/>
</dbReference>
<evidence type="ECO:0000313" key="3">
    <source>
        <dbReference type="EMBL" id="KLT46168.1"/>
    </source>
</evidence>
<dbReference type="AlphaFoldDB" id="A0A0J0XYP3"/>
<dbReference type="Pfam" id="PF13472">
    <property type="entry name" value="Lipase_GDSL_2"/>
    <property type="match status" value="1"/>
</dbReference>
<organism evidence="3 4">
    <name type="scientific">Cutaneotrichosporon oleaginosum</name>
    <dbReference type="NCBI Taxonomy" id="879819"/>
    <lineage>
        <taxon>Eukaryota</taxon>
        <taxon>Fungi</taxon>
        <taxon>Dikarya</taxon>
        <taxon>Basidiomycota</taxon>
        <taxon>Agaricomycotina</taxon>
        <taxon>Tremellomycetes</taxon>
        <taxon>Trichosporonales</taxon>
        <taxon>Trichosporonaceae</taxon>
        <taxon>Cutaneotrichosporon</taxon>
    </lineage>
</organism>
<dbReference type="PANTHER" id="PTHR34407:SF1">
    <property type="entry name" value="SGNH HYDROLASE-TYPE ESTERASE DOMAIN-CONTAINING PROTEIN"/>
    <property type="match status" value="1"/>
</dbReference>
<keyword evidence="1" id="KW-0732">Signal</keyword>
<reference evidence="3 4" key="1">
    <citation type="submission" date="2015-03" db="EMBL/GenBank/DDBJ databases">
        <title>Genomics and transcriptomics of the oil-accumulating basidiomycete yeast T. oleaginosus allow insights into substrate utilization and the diverse evolutionary trajectories of mating systems in fungi.</title>
        <authorList>
            <consortium name="DOE Joint Genome Institute"/>
            <person name="Kourist R."/>
            <person name="Kracht O."/>
            <person name="Bracharz F."/>
            <person name="Lipzen A."/>
            <person name="Nolan M."/>
            <person name="Ohm R."/>
            <person name="Grigoriev I."/>
            <person name="Sun S."/>
            <person name="Heitman J."/>
            <person name="Bruck T."/>
            <person name="Nowrousian M."/>
        </authorList>
    </citation>
    <scope>NUCLEOTIDE SEQUENCE [LARGE SCALE GENOMIC DNA]</scope>
    <source>
        <strain evidence="3 4">IBC0246</strain>
    </source>
</reference>
<feature type="chain" id="PRO_5005245801" description="SGNH hydrolase-type esterase domain-containing protein" evidence="1">
    <location>
        <begin position="34"/>
        <end position="478"/>
    </location>
</feature>
<keyword evidence="4" id="KW-1185">Reference proteome</keyword>
<dbReference type="GeneID" id="28982347"/>
<gene>
    <name evidence="3" type="ORF">CC85DRAFT_281824</name>
</gene>
<evidence type="ECO:0000313" key="4">
    <source>
        <dbReference type="Proteomes" id="UP000053611"/>
    </source>
</evidence>
<dbReference type="SUPFAM" id="SSF52266">
    <property type="entry name" value="SGNH hydrolase"/>
    <property type="match status" value="1"/>
</dbReference>
<proteinExistence type="predicted"/>
<protein>
    <recommendedName>
        <fullName evidence="2">SGNH hydrolase-type esterase domain-containing protein</fullName>
    </recommendedName>
</protein>
<feature type="domain" description="SGNH hydrolase-type esterase" evidence="2">
    <location>
        <begin position="102"/>
        <end position="274"/>
    </location>
</feature>
<feature type="signal peptide" evidence="1">
    <location>
        <begin position="1"/>
        <end position="33"/>
    </location>
</feature>
<dbReference type="EMBL" id="KQ087178">
    <property type="protein sequence ID" value="KLT46168.1"/>
    <property type="molecule type" value="Genomic_DNA"/>
</dbReference>
<name>A0A0J0XYP3_9TREE</name>
<evidence type="ECO:0000256" key="1">
    <source>
        <dbReference type="SAM" id="SignalP"/>
    </source>
</evidence>
<accession>A0A0J0XYP3</accession>